<dbReference type="GeneID" id="27313612"/>
<dbReference type="Proteomes" id="UP000053259">
    <property type="component" value="Unassembled WGS sequence"/>
</dbReference>
<dbReference type="RefSeq" id="XP_016212847.1">
    <property type="nucleotide sequence ID" value="XM_016359168.1"/>
</dbReference>
<feature type="region of interest" description="Disordered" evidence="1">
    <location>
        <begin position="43"/>
        <end position="116"/>
    </location>
</feature>
<reference evidence="2 3" key="1">
    <citation type="submission" date="2015-01" db="EMBL/GenBank/DDBJ databases">
        <title>The Genome Sequence of Ochroconis gallopava CBS43764.</title>
        <authorList>
            <consortium name="The Broad Institute Genomics Platform"/>
            <person name="Cuomo C."/>
            <person name="de Hoog S."/>
            <person name="Gorbushina A."/>
            <person name="Stielow B."/>
            <person name="Teixiera M."/>
            <person name="Abouelleil A."/>
            <person name="Chapman S.B."/>
            <person name="Priest M."/>
            <person name="Young S.K."/>
            <person name="Wortman J."/>
            <person name="Nusbaum C."/>
            <person name="Birren B."/>
        </authorList>
    </citation>
    <scope>NUCLEOTIDE SEQUENCE [LARGE SCALE GENOMIC DNA]</scope>
    <source>
        <strain evidence="2 3">CBS 43764</strain>
    </source>
</reference>
<feature type="compositionally biased region" description="Basic residues" evidence="1">
    <location>
        <begin position="77"/>
        <end position="93"/>
    </location>
</feature>
<dbReference type="HOGENOM" id="CLU_2098708_0_0_1"/>
<dbReference type="EMBL" id="KN847546">
    <property type="protein sequence ID" value="KIW02978.1"/>
    <property type="molecule type" value="Genomic_DNA"/>
</dbReference>
<organism evidence="2 3">
    <name type="scientific">Verruconis gallopava</name>
    <dbReference type="NCBI Taxonomy" id="253628"/>
    <lineage>
        <taxon>Eukaryota</taxon>
        <taxon>Fungi</taxon>
        <taxon>Dikarya</taxon>
        <taxon>Ascomycota</taxon>
        <taxon>Pezizomycotina</taxon>
        <taxon>Dothideomycetes</taxon>
        <taxon>Pleosporomycetidae</taxon>
        <taxon>Venturiales</taxon>
        <taxon>Sympoventuriaceae</taxon>
        <taxon>Verruconis</taxon>
    </lineage>
</organism>
<evidence type="ECO:0000256" key="1">
    <source>
        <dbReference type="SAM" id="MobiDB-lite"/>
    </source>
</evidence>
<feature type="compositionally biased region" description="Basic and acidic residues" evidence="1">
    <location>
        <begin position="100"/>
        <end position="116"/>
    </location>
</feature>
<accession>A0A0D2A898</accession>
<dbReference type="AlphaFoldDB" id="A0A0D2A898"/>
<feature type="compositionally biased region" description="Basic residues" evidence="1">
    <location>
        <begin position="47"/>
        <end position="57"/>
    </location>
</feature>
<gene>
    <name evidence="2" type="ORF">PV09_05639</name>
</gene>
<protein>
    <submittedName>
        <fullName evidence="2">Uncharacterized protein</fullName>
    </submittedName>
</protein>
<sequence>MGQTLKIPHAVRSLDVPVTRIPPIAGFAGFKKLFFFLPFSVPPSPHHPSHLSRKRPTRTVEKGRWGKGMAAEDSDRARKRRRRRRRRRGKKKSITTTLDDDGRRPRLLPRRDAAYE</sequence>
<keyword evidence="3" id="KW-1185">Reference proteome</keyword>
<evidence type="ECO:0000313" key="2">
    <source>
        <dbReference type="EMBL" id="KIW02978.1"/>
    </source>
</evidence>
<proteinExistence type="predicted"/>
<dbReference type="VEuPathDB" id="FungiDB:PV09_05639"/>
<name>A0A0D2A898_9PEZI</name>
<dbReference type="InParanoid" id="A0A0D2A898"/>
<evidence type="ECO:0000313" key="3">
    <source>
        <dbReference type="Proteomes" id="UP000053259"/>
    </source>
</evidence>